<keyword evidence="6 8" id="KW-0539">Nucleus</keyword>
<evidence type="ECO:0000256" key="4">
    <source>
        <dbReference type="ARBA" id="ARBA00023015"/>
    </source>
</evidence>
<evidence type="ECO:0000256" key="2">
    <source>
        <dbReference type="ARBA" id="ARBA00009626"/>
    </source>
</evidence>
<evidence type="ECO:0000256" key="8">
    <source>
        <dbReference type="RuleBase" id="RU364141"/>
    </source>
</evidence>
<gene>
    <name evidence="8" type="primary">MED4</name>
    <name evidence="10 12" type="ORF">P152DRAFT_454900</name>
</gene>
<comment type="subcellular location">
    <subcellularLocation>
        <location evidence="1 8">Nucleus</location>
    </subcellularLocation>
</comment>
<evidence type="ECO:0000313" key="12">
    <source>
        <dbReference type="RefSeq" id="XP_033538301.1"/>
    </source>
</evidence>
<evidence type="ECO:0000313" key="11">
    <source>
        <dbReference type="Proteomes" id="UP000504638"/>
    </source>
</evidence>
<keyword evidence="4 8" id="KW-0805">Transcription regulation</keyword>
<dbReference type="PANTHER" id="PTHR13208">
    <property type="entry name" value="MEDIATOR OF RNA POLYMERASE II TRANSCRIPTION SUBUNIT 4"/>
    <property type="match status" value="1"/>
</dbReference>
<reference evidence="12" key="2">
    <citation type="submission" date="2020-04" db="EMBL/GenBank/DDBJ databases">
        <authorList>
            <consortium name="NCBI Genome Project"/>
        </authorList>
    </citation>
    <scope>NUCLEOTIDE SEQUENCE</scope>
    <source>
        <strain evidence="12">CBS 781.70</strain>
    </source>
</reference>
<dbReference type="Pfam" id="PF10018">
    <property type="entry name" value="Med4"/>
    <property type="match status" value="1"/>
</dbReference>
<comment type="function">
    <text evidence="8">Component of the Mediator complex, a coactivator involved in the regulated transcription of nearly all RNA polymerase II-dependent genes. Mediator functions as a bridge to convey information from gene-specific regulatory proteins to the basal RNA polymerase II transcription machinery. Mediator is recruited to promoters by direct interactions with regulatory proteins and serves as a scaffold for the assembly of a functional preinitiation complex with RNA polymerase II and the general transcription factors.</text>
</comment>
<feature type="region of interest" description="Disordered" evidence="9">
    <location>
        <begin position="127"/>
        <end position="174"/>
    </location>
</feature>
<name>A0A6G1GFP2_9PEZI</name>
<reference evidence="12" key="3">
    <citation type="submission" date="2025-04" db="UniProtKB">
        <authorList>
            <consortium name="RefSeq"/>
        </authorList>
    </citation>
    <scope>IDENTIFICATION</scope>
    <source>
        <strain evidence="12">CBS 781.70</strain>
    </source>
</reference>
<evidence type="ECO:0000256" key="5">
    <source>
        <dbReference type="ARBA" id="ARBA00023163"/>
    </source>
</evidence>
<accession>A0A6G1GFP2</accession>
<dbReference type="GO" id="GO:0070847">
    <property type="term" value="C:core mediator complex"/>
    <property type="evidence" value="ECO:0007669"/>
    <property type="project" value="TreeGrafter"/>
</dbReference>
<organism evidence="10">
    <name type="scientific">Eremomyces bilateralis CBS 781.70</name>
    <dbReference type="NCBI Taxonomy" id="1392243"/>
    <lineage>
        <taxon>Eukaryota</taxon>
        <taxon>Fungi</taxon>
        <taxon>Dikarya</taxon>
        <taxon>Ascomycota</taxon>
        <taxon>Pezizomycotina</taxon>
        <taxon>Dothideomycetes</taxon>
        <taxon>Dothideomycetes incertae sedis</taxon>
        <taxon>Eremomycetales</taxon>
        <taxon>Eremomycetaceae</taxon>
        <taxon>Eremomyces</taxon>
    </lineage>
</organism>
<dbReference type="Proteomes" id="UP000504638">
    <property type="component" value="Unplaced"/>
</dbReference>
<protein>
    <recommendedName>
        <fullName evidence="3 8">Mediator of RNA polymerase II transcription subunit 4</fullName>
    </recommendedName>
    <alternativeName>
        <fullName evidence="7 8">Mediator complex subunit 4</fullName>
    </alternativeName>
</protein>
<feature type="compositionally biased region" description="Basic and acidic residues" evidence="9">
    <location>
        <begin position="164"/>
        <end position="174"/>
    </location>
</feature>
<sequence>MDTILQTQFDRVETALNALIDSITTYNPQPSTATDLLAADSDLSSGLALLERHQHNHTYILTLRSQITHLEEHIQSTLRRVADTRKELLAAKPTPSTPSDEDAAKPRPVTVDELLFYARNISRFTVPPTQALSEPPPPAPVTETLPHGEQGQEMGAGMSALGADGRRTEDKGEVEATRRGMGVGWKSLTEDQRVWLDQMSRAPFMPWPNEESIKNGTLAAIRGVKPVWMEEGKVETEVLDSGVEENREETAVPAKAADVGTGGVSRPRETVPQQEPSLGFDLYDPDE</sequence>
<evidence type="ECO:0000256" key="3">
    <source>
        <dbReference type="ARBA" id="ARBA00020629"/>
    </source>
</evidence>
<dbReference type="GO" id="GO:0016592">
    <property type="term" value="C:mediator complex"/>
    <property type="evidence" value="ECO:0007669"/>
    <property type="project" value="InterPro"/>
</dbReference>
<comment type="similarity">
    <text evidence="2 8">Belongs to the Mediator complex subunit 4 family.</text>
</comment>
<dbReference type="PANTHER" id="PTHR13208:SF2">
    <property type="entry name" value="MEDIATOR OF RNA POLYMERASE II TRANSCRIPTION SUBUNIT 4"/>
    <property type="match status" value="1"/>
</dbReference>
<feature type="region of interest" description="Disordered" evidence="9">
    <location>
        <begin position="241"/>
        <end position="287"/>
    </location>
</feature>
<evidence type="ECO:0000256" key="1">
    <source>
        <dbReference type="ARBA" id="ARBA00004123"/>
    </source>
</evidence>
<evidence type="ECO:0000313" key="10">
    <source>
        <dbReference type="EMBL" id="KAF1816670.1"/>
    </source>
</evidence>
<keyword evidence="8" id="KW-0010">Activator</keyword>
<dbReference type="GO" id="GO:0003712">
    <property type="term" value="F:transcription coregulator activity"/>
    <property type="evidence" value="ECO:0007669"/>
    <property type="project" value="InterPro"/>
</dbReference>
<dbReference type="RefSeq" id="XP_033538301.1">
    <property type="nucleotide sequence ID" value="XM_033678675.1"/>
</dbReference>
<evidence type="ECO:0000256" key="9">
    <source>
        <dbReference type="SAM" id="MobiDB-lite"/>
    </source>
</evidence>
<comment type="subunit">
    <text evidence="8">Component of the Mediator complex.</text>
</comment>
<dbReference type="InterPro" id="IPR019258">
    <property type="entry name" value="Mediator_Med4"/>
</dbReference>
<dbReference type="GO" id="GO:0006357">
    <property type="term" value="P:regulation of transcription by RNA polymerase II"/>
    <property type="evidence" value="ECO:0007669"/>
    <property type="project" value="InterPro"/>
</dbReference>
<evidence type="ECO:0000256" key="7">
    <source>
        <dbReference type="ARBA" id="ARBA00031257"/>
    </source>
</evidence>
<dbReference type="AlphaFoldDB" id="A0A6G1GFP2"/>
<dbReference type="EMBL" id="ML975150">
    <property type="protein sequence ID" value="KAF1816670.1"/>
    <property type="molecule type" value="Genomic_DNA"/>
</dbReference>
<evidence type="ECO:0000256" key="6">
    <source>
        <dbReference type="ARBA" id="ARBA00023242"/>
    </source>
</evidence>
<reference evidence="10 12" key="1">
    <citation type="submission" date="2020-01" db="EMBL/GenBank/DDBJ databases">
        <authorList>
            <consortium name="DOE Joint Genome Institute"/>
            <person name="Haridas S."/>
            <person name="Albert R."/>
            <person name="Binder M."/>
            <person name="Bloem J."/>
            <person name="Labutti K."/>
            <person name="Salamov A."/>
            <person name="Andreopoulos B."/>
            <person name="Baker S.E."/>
            <person name="Barry K."/>
            <person name="Bills G."/>
            <person name="Bluhm B.H."/>
            <person name="Cannon C."/>
            <person name="Castanera R."/>
            <person name="Culley D.E."/>
            <person name="Daum C."/>
            <person name="Ezra D."/>
            <person name="Gonzalez J.B."/>
            <person name="Henrissat B."/>
            <person name="Kuo A."/>
            <person name="Liang C."/>
            <person name="Lipzen A."/>
            <person name="Lutzoni F."/>
            <person name="Magnuson J."/>
            <person name="Mondo S."/>
            <person name="Nolan M."/>
            <person name="Ohm R."/>
            <person name="Pangilinan J."/>
            <person name="Park H.-J."/>
            <person name="Ramirez L."/>
            <person name="Alfaro M."/>
            <person name="Sun H."/>
            <person name="Tritt A."/>
            <person name="Yoshinaga Y."/>
            <person name="Zwiers L.-H."/>
            <person name="Turgeon B.G."/>
            <person name="Goodwin S.B."/>
            <person name="Spatafora J.W."/>
            <person name="Crous P.W."/>
            <person name="Grigoriev I.V."/>
        </authorList>
    </citation>
    <scope>NUCLEOTIDE SEQUENCE</scope>
    <source>
        <strain evidence="10 12">CBS 781.70</strain>
    </source>
</reference>
<keyword evidence="11" id="KW-1185">Reference proteome</keyword>
<keyword evidence="5 8" id="KW-0804">Transcription</keyword>
<proteinExistence type="inferred from homology"/>
<dbReference type="OrthoDB" id="1929813at2759"/>